<keyword evidence="3" id="KW-0813">Transport</keyword>
<evidence type="ECO:0000259" key="11">
    <source>
        <dbReference type="Pfam" id="PF13954"/>
    </source>
</evidence>
<keyword evidence="14" id="KW-1185">Reference proteome</keyword>
<dbReference type="RefSeq" id="WP_049597131.1">
    <property type="nucleotide sequence ID" value="NZ_CPYD01000002.1"/>
</dbReference>
<reference evidence="13" key="2">
    <citation type="submission" date="2023-06" db="EMBL/GenBank/DDBJ databases">
        <authorList>
            <person name="Polev D.E."/>
            <person name="Saitova A.T."/>
            <person name="Bogumilchik E.A."/>
            <person name="Kokorina G.I."/>
            <person name="Voskresenskaia E.A."/>
        </authorList>
    </citation>
    <scope>NUCLEOTIDE SEQUENCE</scope>
    <source>
        <strain evidence="13">2145 StPb PI</strain>
    </source>
</reference>
<dbReference type="EMBL" id="JAUEHU010000005">
    <property type="protein sequence ID" value="MDN0086989.1"/>
    <property type="molecule type" value="Genomic_DNA"/>
</dbReference>
<evidence type="ECO:0000256" key="4">
    <source>
        <dbReference type="ARBA" id="ARBA00022452"/>
    </source>
</evidence>
<evidence type="ECO:0000256" key="6">
    <source>
        <dbReference type="ARBA" id="ARBA00022729"/>
    </source>
</evidence>
<dbReference type="InterPro" id="IPR043142">
    <property type="entry name" value="PapC-like_C_sf"/>
</dbReference>
<keyword evidence="5" id="KW-0812">Transmembrane</keyword>
<evidence type="ECO:0000256" key="5">
    <source>
        <dbReference type="ARBA" id="ARBA00022692"/>
    </source>
</evidence>
<dbReference type="InterPro" id="IPR025885">
    <property type="entry name" value="PapC_N"/>
</dbReference>
<dbReference type="Pfam" id="PF00577">
    <property type="entry name" value="Usher"/>
    <property type="match status" value="1"/>
</dbReference>
<dbReference type="Pfam" id="PF13954">
    <property type="entry name" value="PapC_N"/>
    <property type="match status" value="1"/>
</dbReference>
<dbReference type="GO" id="GO:0009297">
    <property type="term" value="P:pilus assembly"/>
    <property type="evidence" value="ECO:0007669"/>
    <property type="project" value="InterPro"/>
</dbReference>
<dbReference type="Gene3D" id="3.10.20.410">
    <property type="match status" value="1"/>
</dbReference>
<feature type="signal peptide" evidence="9">
    <location>
        <begin position="1"/>
        <end position="23"/>
    </location>
</feature>
<dbReference type="PANTHER" id="PTHR30451">
    <property type="entry name" value="OUTER MEMBRANE USHER PROTEIN"/>
    <property type="match status" value="1"/>
</dbReference>
<protein>
    <submittedName>
        <fullName evidence="13">Fimbria/pilus outer membrane usher protein</fullName>
    </submittedName>
    <submittedName>
        <fullName evidence="12">Fimbrial usher protein</fullName>
    </submittedName>
</protein>
<proteinExistence type="inferred from homology"/>
<evidence type="ECO:0000313" key="14">
    <source>
        <dbReference type="Proteomes" id="UP000040578"/>
    </source>
</evidence>
<evidence type="ECO:0000256" key="9">
    <source>
        <dbReference type="SAM" id="SignalP"/>
    </source>
</evidence>
<feature type="domain" description="PapC N-terminal" evidence="11">
    <location>
        <begin position="36"/>
        <end position="175"/>
    </location>
</feature>
<evidence type="ECO:0000256" key="3">
    <source>
        <dbReference type="ARBA" id="ARBA00022448"/>
    </source>
</evidence>
<dbReference type="Gene3D" id="2.60.40.2610">
    <property type="entry name" value="Outer membrane usher protein FimD, plug domain"/>
    <property type="match status" value="1"/>
</dbReference>
<evidence type="ECO:0000256" key="7">
    <source>
        <dbReference type="ARBA" id="ARBA00023136"/>
    </source>
</evidence>
<keyword evidence="7" id="KW-0472">Membrane</keyword>
<dbReference type="FunFam" id="2.60.40.2610:FF:000001">
    <property type="entry name" value="Outer membrane fimbrial usher protein"/>
    <property type="match status" value="1"/>
</dbReference>
<dbReference type="Proteomes" id="UP001167864">
    <property type="component" value="Unassembled WGS sequence"/>
</dbReference>
<evidence type="ECO:0000256" key="2">
    <source>
        <dbReference type="ARBA" id="ARBA00008064"/>
    </source>
</evidence>
<dbReference type="InterPro" id="IPR000015">
    <property type="entry name" value="Fimb_usher"/>
</dbReference>
<feature type="chain" id="PRO_5043476757" evidence="9">
    <location>
        <begin position="24"/>
        <end position="858"/>
    </location>
</feature>
<comment type="subcellular location">
    <subcellularLocation>
        <location evidence="1">Cell outer membrane</location>
        <topology evidence="1">Multi-pass membrane protein</topology>
    </subcellularLocation>
</comment>
<dbReference type="Gene3D" id="2.60.40.2070">
    <property type="match status" value="1"/>
</dbReference>
<dbReference type="InterPro" id="IPR025949">
    <property type="entry name" value="PapC-like_C"/>
</dbReference>
<keyword evidence="8" id="KW-0998">Cell outer membrane</keyword>
<name>A0AAW7JWH3_9GAMM</name>
<dbReference type="PANTHER" id="PTHR30451:SF20">
    <property type="entry name" value="FIMBRIAE USHER"/>
    <property type="match status" value="1"/>
</dbReference>
<dbReference type="Gene3D" id="2.60.40.3110">
    <property type="match status" value="1"/>
</dbReference>
<reference evidence="12 14" key="1">
    <citation type="submission" date="2015-03" db="EMBL/GenBank/DDBJ databases">
        <authorList>
            <consortium name="Pathogen Informatics"/>
            <person name="Murphy D."/>
        </authorList>
    </citation>
    <scope>NUCLEOTIDE SEQUENCE [LARGE SCALE GENOMIC DNA]</scope>
    <source>
        <strain evidence="12">Type strain: CIP110231</strain>
        <strain evidence="14">type strain: CIP110231</strain>
    </source>
</reference>
<dbReference type="GO" id="GO:0009279">
    <property type="term" value="C:cell outer membrane"/>
    <property type="evidence" value="ECO:0007669"/>
    <property type="project" value="UniProtKB-SubCell"/>
</dbReference>
<gene>
    <name evidence="12" type="primary">fimD_2</name>
    <name evidence="12" type="ORF">ERS137967_00940</name>
    <name evidence="13" type="ORF">QVN42_06190</name>
</gene>
<comment type="caution">
    <text evidence="13">The sequence shown here is derived from an EMBL/GenBank/DDBJ whole genome shotgun (WGS) entry which is preliminary data.</text>
</comment>
<keyword evidence="4" id="KW-1134">Transmembrane beta strand</keyword>
<evidence type="ECO:0000259" key="10">
    <source>
        <dbReference type="Pfam" id="PF13953"/>
    </source>
</evidence>
<evidence type="ECO:0000256" key="1">
    <source>
        <dbReference type="ARBA" id="ARBA00004571"/>
    </source>
</evidence>
<dbReference type="InterPro" id="IPR042186">
    <property type="entry name" value="FimD_plug_dom"/>
</dbReference>
<organism evidence="13 15">
    <name type="scientific">Yersinia nurmii</name>
    <dbReference type="NCBI Taxonomy" id="685706"/>
    <lineage>
        <taxon>Bacteria</taxon>
        <taxon>Pseudomonadati</taxon>
        <taxon>Pseudomonadota</taxon>
        <taxon>Gammaproteobacteria</taxon>
        <taxon>Enterobacterales</taxon>
        <taxon>Yersiniaceae</taxon>
        <taxon>Yersinia</taxon>
    </lineage>
</organism>
<dbReference type="InterPro" id="IPR037224">
    <property type="entry name" value="PapC_N_sf"/>
</dbReference>
<feature type="domain" description="PapC-like C-terminal" evidence="10">
    <location>
        <begin position="774"/>
        <end position="838"/>
    </location>
</feature>
<dbReference type="AlphaFoldDB" id="A0AAW7JWH3"/>
<comment type="similarity">
    <text evidence="2">Belongs to the fimbrial export usher family.</text>
</comment>
<dbReference type="Pfam" id="PF13953">
    <property type="entry name" value="PapC_C"/>
    <property type="match status" value="1"/>
</dbReference>
<evidence type="ECO:0000313" key="15">
    <source>
        <dbReference type="Proteomes" id="UP001167864"/>
    </source>
</evidence>
<sequence>MKLISWLSYTLGPGLLIMHSAFASVPNDGNRDEYVFEEALLRGSPLGEGSLARFNKANNLEIGIYQVDLYMNNHFIDRIDLKFTQQTTGVQACFSLDQLAQAGIADKALADANKQADCQPLAMLLPGNTQHFDYSLLRFDLGVPQSFVKQVPRGYVDPKNLSIGDSIGFSNYNLNQYHVAYNRNGVTQNTDSTYLGLTNGVNAGLWRLRQQGSFRYDNNRGGNWTTTRVYAQRALPSLRSEITLGEGFTSGQFFSSLGFRGMTMATDDRMLPDSLRGYAPVVRGIAKTNANVTVYQNDRPIYQTAVSAGQFEITDLSATNFGGDLTIIITEADGSTSSFRVPFSSVPESLRPGYSRYSFSSGQIRDVGNGETFSELTYQYGINNALTANGGLRLASGYQGVMLGGVFTHYIGALGFDTTYSSAQLPNDEHQDGWMMRASFSRTFQPTGTTFSLAGYRYSTEGYRDLGDVIGVRAVSHGETWQSGSYQQRSRVEMSMNQSLQDYGSLYFTASSQDYRDGRSRDNQLQLGYATLLWNQVNVNLSVSRQTTGGSSSSSNFEDPVTGMPIESGLQTPAGKETLAQLSLSFPLGSSPRAPYVSIGAIHSNSSGTNYQTSLSGVTGEDQSASYSLDFSRSQSNKENTWSGSLQKRLPVTSLSGSASLSTGYWQASGSARGAVAVHGGGVTLGPYLSETFALVEAKGAEGAKVMYGQGASIDRFGYALVPTLTPYRYNTISLDPQGMDFNTELQDGERRIAPYAGSAVKVTFRTLNGYPLLITIKRPDNSIVPMGANVYNRENIVLGMVGQASQAYLRADERQGKLTIKWGDGDHQRCILPYDLDGVDDKQPLIAFDALCANDMH</sequence>
<accession>A0AAW7JWH3</accession>
<evidence type="ECO:0000256" key="8">
    <source>
        <dbReference type="ARBA" id="ARBA00023237"/>
    </source>
</evidence>
<dbReference type="FunFam" id="2.60.40.3110:FF:000001">
    <property type="entry name" value="Putative fimbrial outer membrane usher"/>
    <property type="match status" value="1"/>
</dbReference>
<dbReference type="GO" id="GO:0015473">
    <property type="term" value="F:fimbrial usher porin activity"/>
    <property type="evidence" value="ECO:0007669"/>
    <property type="project" value="InterPro"/>
</dbReference>
<evidence type="ECO:0000313" key="12">
    <source>
        <dbReference type="EMBL" id="CNE17037.1"/>
    </source>
</evidence>
<dbReference type="SUPFAM" id="SSF141729">
    <property type="entry name" value="FimD N-terminal domain-like"/>
    <property type="match status" value="1"/>
</dbReference>
<dbReference type="Proteomes" id="UP000040578">
    <property type="component" value="Unassembled WGS sequence"/>
</dbReference>
<evidence type="ECO:0000313" key="13">
    <source>
        <dbReference type="EMBL" id="MDN0086989.1"/>
    </source>
</evidence>
<dbReference type="EMBL" id="CPYD01000002">
    <property type="protein sequence ID" value="CNE17037.1"/>
    <property type="molecule type" value="Genomic_DNA"/>
</dbReference>
<keyword evidence="6 9" id="KW-0732">Signal</keyword>